<evidence type="ECO:0000313" key="2">
    <source>
        <dbReference type="EMBL" id="CAF1230150.1"/>
    </source>
</evidence>
<name>A0A814AKK8_9BILA</name>
<evidence type="ECO:0008006" key="4">
    <source>
        <dbReference type="Google" id="ProtNLM"/>
    </source>
</evidence>
<dbReference type="OrthoDB" id="10027974at2759"/>
<gene>
    <name evidence="2" type="ORF">BJG266_LOCUS28469</name>
    <name evidence="1" type="ORF">QVE165_LOCUS10247</name>
</gene>
<protein>
    <recommendedName>
        <fullName evidence="4">F-box domain-containing protein</fullName>
    </recommendedName>
</protein>
<dbReference type="Proteomes" id="UP000663877">
    <property type="component" value="Unassembled WGS sequence"/>
</dbReference>
<dbReference type="AlphaFoldDB" id="A0A814AKK8"/>
<comment type="caution">
    <text evidence="1">The sequence shown here is derived from an EMBL/GenBank/DDBJ whole genome shotgun (WGS) entry which is preliminary data.</text>
</comment>
<dbReference type="EMBL" id="CAJNOM010000048">
    <property type="protein sequence ID" value="CAF0915544.1"/>
    <property type="molecule type" value="Genomic_DNA"/>
</dbReference>
<proteinExistence type="predicted"/>
<dbReference type="SUPFAM" id="SSF52047">
    <property type="entry name" value="RNI-like"/>
    <property type="match status" value="1"/>
</dbReference>
<sequence>MSNISTTTLEVFPPEIFLEIFSYMNGYDNYKAFYGLNHRLSTLILTYGMKYIDISETTFNESRKMFSTINCSHVNSLILSNEYYDEQIDQILDNSCFLLNSMVSLNTLMFDSIGLHTMHTLTQQHFQLDNLKTLVISFRSDLCVEKASDMCRTVLYSFCSRFRSLKYLYLLASKGNEIIYRSGKVFLNDSLSSTEISSTLQRLSIFNIEINDIENILSRFPKLQYLCANIRLSGRITDYPLSLNLIACDLSVDSSTLELLVILLKQCPNLKKLILYFSPTNYDELDSYKWEDLIEKYLLKLKQFTLHILLFYMEMDIAQALIENNFLQNQFWLDRKTKIEIIDGESTDNDNTGRKIMIKFSA</sequence>
<evidence type="ECO:0000313" key="1">
    <source>
        <dbReference type="EMBL" id="CAF0915544.1"/>
    </source>
</evidence>
<reference evidence="1" key="1">
    <citation type="submission" date="2021-02" db="EMBL/GenBank/DDBJ databases">
        <authorList>
            <person name="Nowell W R."/>
        </authorList>
    </citation>
    <scope>NUCLEOTIDE SEQUENCE</scope>
</reference>
<keyword evidence="3" id="KW-1185">Reference proteome</keyword>
<evidence type="ECO:0000313" key="3">
    <source>
        <dbReference type="Proteomes" id="UP000663832"/>
    </source>
</evidence>
<accession>A0A814AKK8</accession>
<dbReference type="EMBL" id="CAJNOI010000293">
    <property type="protein sequence ID" value="CAF1230150.1"/>
    <property type="molecule type" value="Genomic_DNA"/>
</dbReference>
<organism evidence="1 3">
    <name type="scientific">Adineta steineri</name>
    <dbReference type="NCBI Taxonomy" id="433720"/>
    <lineage>
        <taxon>Eukaryota</taxon>
        <taxon>Metazoa</taxon>
        <taxon>Spiralia</taxon>
        <taxon>Gnathifera</taxon>
        <taxon>Rotifera</taxon>
        <taxon>Eurotatoria</taxon>
        <taxon>Bdelloidea</taxon>
        <taxon>Adinetida</taxon>
        <taxon>Adinetidae</taxon>
        <taxon>Adineta</taxon>
    </lineage>
</organism>
<dbReference type="Proteomes" id="UP000663832">
    <property type="component" value="Unassembled WGS sequence"/>
</dbReference>